<dbReference type="EMBL" id="CCKQ01010605">
    <property type="protein sequence ID" value="CDW82126.1"/>
    <property type="molecule type" value="Genomic_DNA"/>
</dbReference>
<name>A0A078AJR0_STYLE</name>
<accession>A0A078AJR0</accession>
<evidence type="ECO:0000313" key="3">
    <source>
        <dbReference type="Proteomes" id="UP000039865"/>
    </source>
</evidence>
<evidence type="ECO:0000256" key="1">
    <source>
        <dbReference type="SAM" id="MobiDB-lite"/>
    </source>
</evidence>
<feature type="compositionally biased region" description="Polar residues" evidence="1">
    <location>
        <begin position="589"/>
        <end position="610"/>
    </location>
</feature>
<proteinExistence type="predicted"/>
<gene>
    <name evidence="2" type="primary">Contig1210.g1311</name>
    <name evidence="2" type="ORF">STYLEM_11153</name>
</gene>
<protein>
    <submittedName>
        <fullName evidence="2">Uncharacterized protein</fullName>
    </submittedName>
</protein>
<dbReference type="InParanoid" id="A0A078AJR0"/>
<dbReference type="AlphaFoldDB" id="A0A078AJR0"/>
<feature type="region of interest" description="Disordered" evidence="1">
    <location>
        <begin position="348"/>
        <end position="376"/>
    </location>
</feature>
<feature type="region of interest" description="Disordered" evidence="1">
    <location>
        <begin position="589"/>
        <end position="621"/>
    </location>
</feature>
<organism evidence="2 3">
    <name type="scientific">Stylonychia lemnae</name>
    <name type="common">Ciliate</name>
    <dbReference type="NCBI Taxonomy" id="5949"/>
    <lineage>
        <taxon>Eukaryota</taxon>
        <taxon>Sar</taxon>
        <taxon>Alveolata</taxon>
        <taxon>Ciliophora</taxon>
        <taxon>Intramacronucleata</taxon>
        <taxon>Spirotrichea</taxon>
        <taxon>Stichotrichia</taxon>
        <taxon>Sporadotrichida</taxon>
        <taxon>Oxytrichidae</taxon>
        <taxon>Stylonychinae</taxon>
        <taxon>Stylonychia</taxon>
    </lineage>
</organism>
<keyword evidence="3" id="KW-1185">Reference proteome</keyword>
<feature type="compositionally biased region" description="Low complexity" evidence="1">
    <location>
        <begin position="612"/>
        <end position="621"/>
    </location>
</feature>
<sequence length="644" mass="75072">MDDIYTSRVRTMDELQESLQKFAMQTPRNQRIEVLQLTKQIRSEMSPKKSDNFIRVTKSSDYDEGSHQKMVKRLISSKKFLHSQPEYKNNQESPIKKIEQSDSKKLFLLTSQEDEKDRNMKAAIKFLRNLGQQRRQWMQYQDQMDEISSPSPQTTGFNNDQRLSYKTARNRKSNADLSLLDFQNLKTKIDLNDEERDYIDLTKEYRQYDEKKFEAFQKKYKDQRRSSARVTSLPPFDINQLIGNITNNQQNNIQLEIITNQANNVGLPPLHPENKKIGSLTKLHLIVESHKDDEIDQLNTMFQQEKMELGVPRSQTAKNQSKVHIQLPHQKSINVFSARNDLQIDQISSDSQDESSFGDSDDKTSSQNSIPVKQIKMRDPRMRSFQINNTKTLASLYNQSISKNSFVKSRYSRYIPSKVSVKDFKNPQHLKTLRENLRQLSISVEDGSIQGQNSDEPKSAQARLQKIQNQNKDIFEGHLIPYSINQLLTENKKLFGKISQTTKNQTQRFKSLREDSLKKIVKTINLLSIDVEKRSEEMSQQMLTGSNMDNNSYSFERFQEDHSNFRKQSKCTSEQYQITQRLIDAQFNSQESSISPPNSNDRNSVGNKSYPNRKNTVNNTSNLNNIEKFTIILQQTDCNYQEDQ</sequence>
<evidence type="ECO:0000313" key="2">
    <source>
        <dbReference type="EMBL" id="CDW82126.1"/>
    </source>
</evidence>
<feature type="compositionally biased region" description="Low complexity" evidence="1">
    <location>
        <begin position="348"/>
        <end position="358"/>
    </location>
</feature>
<dbReference type="Proteomes" id="UP000039865">
    <property type="component" value="Unassembled WGS sequence"/>
</dbReference>
<reference evidence="2 3" key="1">
    <citation type="submission" date="2014-06" db="EMBL/GenBank/DDBJ databases">
        <authorList>
            <person name="Swart Estienne"/>
        </authorList>
    </citation>
    <scope>NUCLEOTIDE SEQUENCE [LARGE SCALE GENOMIC DNA]</scope>
    <source>
        <strain evidence="2 3">130c</strain>
    </source>
</reference>